<feature type="compositionally biased region" description="Polar residues" evidence="20">
    <location>
        <begin position="1083"/>
        <end position="1092"/>
    </location>
</feature>
<dbReference type="PANTHER" id="PTHR24416:SF88">
    <property type="entry name" value="RECEPTOR TYROSINE-PROTEIN KINASE ERBB-3"/>
    <property type="match status" value="1"/>
</dbReference>
<evidence type="ECO:0000256" key="12">
    <source>
        <dbReference type="ARBA" id="ARBA00023137"/>
    </source>
</evidence>
<comment type="similarity">
    <text evidence="17">Belongs to the protein kinase superfamily. Tyr protein kinase family. EGF receptor subfamily.</text>
</comment>
<evidence type="ECO:0000256" key="6">
    <source>
        <dbReference type="ARBA" id="ARBA00022729"/>
    </source>
</evidence>
<keyword evidence="6 22" id="KW-0732">Signal</keyword>
<dbReference type="Gene3D" id="2.10.220.10">
    <property type="entry name" value="Hormone Receptor, Insulin-like Growth Factor Receptor 1, Chain A, domain 2"/>
    <property type="match status" value="3"/>
</dbReference>
<keyword evidence="7 17" id="KW-0547">Nucleotide-binding</keyword>
<keyword evidence="8 17" id="KW-0418">Kinase</keyword>
<dbReference type="Gene3D" id="1.10.510.10">
    <property type="entry name" value="Transferase(Phosphotransferase) domain 1"/>
    <property type="match status" value="1"/>
</dbReference>
<evidence type="ECO:0000256" key="2">
    <source>
        <dbReference type="ARBA" id="ARBA00011902"/>
    </source>
</evidence>
<keyword evidence="14 17" id="KW-0675">Receptor</keyword>
<keyword evidence="9 17" id="KW-0067">ATP-binding</keyword>
<dbReference type="GO" id="GO:0038131">
    <property type="term" value="F:neuregulin receptor activity"/>
    <property type="evidence" value="ECO:0007669"/>
    <property type="project" value="TreeGrafter"/>
</dbReference>
<comment type="catalytic activity">
    <reaction evidence="16">
        <text>L-tyrosyl-[protein] + ATP = O-phospho-L-tyrosyl-[protein] + ADP + H(+)</text>
        <dbReference type="Rhea" id="RHEA:10596"/>
        <dbReference type="Rhea" id="RHEA-COMP:10136"/>
        <dbReference type="Rhea" id="RHEA-COMP:20101"/>
        <dbReference type="ChEBI" id="CHEBI:15378"/>
        <dbReference type="ChEBI" id="CHEBI:30616"/>
        <dbReference type="ChEBI" id="CHEBI:46858"/>
        <dbReference type="ChEBI" id="CHEBI:61978"/>
        <dbReference type="ChEBI" id="CHEBI:456216"/>
        <dbReference type="EC" id="2.7.10.1"/>
    </reaction>
</comment>
<feature type="region of interest" description="Disordered" evidence="20">
    <location>
        <begin position="993"/>
        <end position="1030"/>
    </location>
</feature>
<dbReference type="GO" id="GO:0009925">
    <property type="term" value="C:basal plasma membrane"/>
    <property type="evidence" value="ECO:0007669"/>
    <property type="project" value="TreeGrafter"/>
</dbReference>
<dbReference type="InterPro" id="IPR009030">
    <property type="entry name" value="Growth_fac_rcpt_cys_sf"/>
</dbReference>
<dbReference type="Ensembl" id="ENSOABT00000025623.2">
    <property type="protein sequence ID" value="ENSOABP00000024900.2"/>
    <property type="gene ID" value="ENSOABG00000011863.2"/>
</dbReference>
<dbReference type="FunFam" id="3.80.20.20:FF:000013">
    <property type="entry name" value="Erb-b2 receptor tyrosine kinase 3a"/>
    <property type="match status" value="1"/>
</dbReference>
<dbReference type="CDD" id="cd00064">
    <property type="entry name" value="FU"/>
    <property type="match status" value="3"/>
</dbReference>
<evidence type="ECO:0000256" key="5">
    <source>
        <dbReference type="ARBA" id="ARBA00022692"/>
    </source>
</evidence>
<keyword evidence="10 21" id="KW-1133">Transmembrane helix</keyword>
<evidence type="ECO:0000256" key="7">
    <source>
        <dbReference type="ARBA" id="ARBA00022741"/>
    </source>
</evidence>
<dbReference type="PANTHER" id="PTHR24416">
    <property type="entry name" value="TYROSINE-PROTEIN KINASE RECEPTOR"/>
    <property type="match status" value="1"/>
</dbReference>
<feature type="binding site" evidence="18 19">
    <location>
        <position position="754"/>
    </location>
    <ligand>
        <name>ATP</name>
        <dbReference type="ChEBI" id="CHEBI:30616"/>
    </ligand>
</feature>
<keyword evidence="4 17" id="KW-0808">Transferase</keyword>
<dbReference type="GeneID" id="116333795"/>
<dbReference type="InterPro" id="IPR000494">
    <property type="entry name" value="Rcpt_L-dom"/>
</dbReference>
<accession>A0A668TCK9</accession>
<evidence type="ECO:0000256" key="18">
    <source>
        <dbReference type="PIRSR" id="PIRSR000619-2"/>
    </source>
</evidence>
<name>A0A668TCK9_OREAU</name>
<keyword evidence="3" id="KW-0597">Phosphoprotein</keyword>
<feature type="signal peptide" evidence="22">
    <location>
        <begin position="1"/>
        <end position="25"/>
    </location>
</feature>
<dbReference type="PRINTS" id="PR00109">
    <property type="entry name" value="TYRKINASE"/>
</dbReference>
<dbReference type="Proteomes" id="UP000472276">
    <property type="component" value="Unassembled WGS sequence"/>
</dbReference>
<dbReference type="GO" id="GO:0022008">
    <property type="term" value="P:neurogenesis"/>
    <property type="evidence" value="ECO:0007669"/>
    <property type="project" value="TreeGrafter"/>
</dbReference>
<dbReference type="InterPro" id="IPR006212">
    <property type="entry name" value="Furin_repeat"/>
</dbReference>
<comment type="subcellular location">
    <subcellularLocation>
        <location evidence="1">Membrane</location>
        <topology evidence="1">Single-pass type I membrane protein</topology>
    </subcellularLocation>
</comment>
<proteinExistence type="inferred from homology"/>
<reference evidence="24" key="1">
    <citation type="submission" date="2025-08" db="UniProtKB">
        <authorList>
            <consortium name="Ensembl"/>
        </authorList>
    </citation>
    <scope>IDENTIFICATION</scope>
</reference>
<evidence type="ECO:0000256" key="19">
    <source>
        <dbReference type="PROSITE-ProRule" id="PRU10141"/>
    </source>
</evidence>
<dbReference type="InterPro" id="IPR017441">
    <property type="entry name" value="Protein_kinase_ATP_BS"/>
</dbReference>
<dbReference type="Gene3D" id="6.10.250.2930">
    <property type="match status" value="1"/>
</dbReference>
<keyword evidence="11 17" id="KW-0472">Membrane</keyword>
<evidence type="ECO:0000256" key="11">
    <source>
        <dbReference type="ARBA" id="ARBA00023136"/>
    </source>
</evidence>
<dbReference type="InterPro" id="IPR011009">
    <property type="entry name" value="Kinase-like_dom_sf"/>
</dbReference>
<feature type="domain" description="Protein kinase" evidence="23">
    <location>
        <begin position="721"/>
        <end position="978"/>
    </location>
</feature>
<evidence type="ECO:0000256" key="16">
    <source>
        <dbReference type="ARBA" id="ARBA00051243"/>
    </source>
</evidence>
<dbReference type="Pfam" id="PF07714">
    <property type="entry name" value="PK_Tyr_Ser-Thr"/>
    <property type="match status" value="1"/>
</dbReference>
<evidence type="ECO:0000256" key="3">
    <source>
        <dbReference type="ARBA" id="ARBA00022553"/>
    </source>
</evidence>
<keyword evidence="25" id="KW-1185">Reference proteome</keyword>
<dbReference type="FunFam" id="3.30.200.20:FF:000276">
    <property type="entry name" value="Receptor tyrosine-protein kinase erbB-3"/>
    <property type="match status" value="1"/>
</dbReference>
<dbReference type="GO" id="GO:0005524">
    <property type="term" value="F:ATP binding"/>
    <property type="evidence" value="ECO:0007669"/>
    <property type="project" value="UniProtKB-UniRule"/>
</dbReference>
<dbReference type="FunFam" id="2.10.220.10:FF:000001">
    <property type="entry name" value="Receptor protein-tyrosine kinase"/>
    <property type="match status" value="1"/>
</dbReference>
<feature type="region of interest" description="Disordered" evidence="20">
    <location>
        <begin position="1208"/>
        <end position="1317"/>
    </location>
</feature>
<dbReference type="GO" id="GO:0038132">
    <property type="term" value="F:neuregulin binding"/>
    <property type="evidence" value="ECO:0007669"/>
    <property type="project" value="TreeGrafter"/>
</dbReference>
<dbReference type="AlphaFoldDB" id="A0A668TCK9"/>
<feature type="binding site" evidence="18">
    <location>
        <begin position="727"/>
        <end position="735"/>
    </location>
    <ligand>
        <name>ATP</name>
        <dbReference type="ChEBI" id="CHEBI:30616"/>
    </ligand>
</feature>
<evidence type="ECO:0000256" key="14">
    <source>
        <dbReference type="ARBA" id="ARBA00023170"/>
    </source>
</evidence>
<dbReference type="Gene3D" id="3.30.200.20">
    <property type="entry name" value="Phosphorylase Kinase, domain 1"/>
    <property type="match status" value="1"/>
</dbReference>
<dbReference type="Pfam" id="PF00757">
    <property type="entry name" value="Furin-like"/>
    <property type="match status" value="1"/>
</dbReference>
<dbReference type="SUPFAM" id="SSF56112">
    <property type="entry name" value="Protein kinase-like (PK-like)"/>
    <property type="match status" value="1"/>
</dbReference>
<feature type="region of interest" description="Disordered" evidence="20">
    <location>
        <begin position="1083"/>
        <end position="1194"/>
    </location>
</feature>
<dbReference type="InterPro" id="IPR000719">
    <property type="entry name" value="Prot_kinase_dom"/>
</dbReference>
<dbReference type="FunFam" id="2.10.220.10:FF:000002">
    <property type="entry name" value="Receptor protein-tyrosine kinase"/>
    <property type="match status" value="1"/>
</dbReference>
<dbReference type="GO" id="GO:0043235">
    <property type="term" value="C:receptor complex"/>
    <property type="evidence" value="ECO:0007669"/>
    <property type="project" value="TreeGrafter"/>
</dbReference>
<dbReference type="OMA" id="SCASICD"/>
<evidence type="ECO:0000256" key="10">
    <source>
        <dbReference type="ARBA" id="ARBA00022989"/>
    </source>
</evidence>
<dbReference type="PIRSF" id="PIRSF000619">
    <property type="entry name" value="TyrPK_EGF-R"/>
    <property type="match status" value="1"/>
</dbReference>
<dbReference type="GO" id="GO:0009966">
    <property type="term" value="P:regulation of signal transduction"/>
    <property type="evidence" value="ECO:0007669"/>
    <property type="project" value="UniProtKB-ARBA"/>
</dbReference>
<dbReference type="FunFam" id="1.10.510.10:FF:000233">
    <property type="entry name" value="receptor tyrosine-protein kinase erbB-3"/>
    <property type="match status" value="1"/>
</dbReference>
<dbReference type="SUPFAM" id="SSF52058">
    <property type="entry name" value="L domain-like"/>
    <property type="match status" value="2"/>
</dbReference>
<dbReference type="SUPFAM" id="SSF57184">
    <property type="entry name" value="Growth factor receptor domain"/>
    <property type="match status" value="2"/>
</dbReference>
<dbReference type="InterPro" id="IPR044912">
    <property type="entry name" value="Egfr_JX_dom"/>
</dbReference>
<sequence>MTVLVKKVQQVLYVLLPCVLQLCCAQTQGVTICDGTKNFLSTTGNSEIQYNLMKTRYNSCDIVMGNLEITMMDHTRDFSFLESIKEVTGYILFAVNEFSRLPLDHLRIIRGSTLYEDQYALAVMVNYQRDGEHGLQELGLTHLTEILRGGVKIIQNKYLSYAPQVNWLDIVKDETAQIMIKDNGPEKPCHKACGDVPCWGSGNDTCQILTKSVCAPQCSGRCFGRNPSECCHVECAGGCTGPKDTDCFACRNFNNSGSCVPQCPQTVIYNKLTYRMEPNPNAKYQYGSICVTQCPKNFVVDGSSCVSNCPSNKMEVEKNGVKTCEPCKGLCPKVCHGTSWTDSNRETVDARNIESFINCTKIQGSLNFLVTGIEGDPFNSVPPLDPEKLKIFNTVEEITDFLNIQSWPASMSDLSVFSNLQTIRGRKLYKGVISKRSYALLVVKINSLTSLGLRSLQNINDGAVYIKGNKNLCYHDTVNWTRLLGSRPQKRSKLLDVTDNQKKDECVKENHVCHPLCSSDGCWGPGPDQCVSCKKYSRGGTCVPDCMFLTGKQREFATKSGECLPCHPECKVQEGKETCTGPGANKCLACASLKDGPHCVSMCPEGVMGQEGTIFKYPDKEGNCKPCHNNCTQRCTGPGIGDCTISSRYISGQMTTAIVLGVIALIFASFSIFVLSILYRRSLAIRRKRAMRRYMMNSESFEPLEDKGTKYEPRTLKPSELRKIRLLGNGVFGSVHKGVWIPEGDTVKLPVAIKTIDDRSGRRTFSDVTDHMRMMASLNHINVVRTLGICPGNSLQLVTPLNRQGSLLAHVKKNKGKLSPQRLLNWCVQIAKGMNYLEENRMVHRNLAARNVLLNDNFTAQVSDYGIADLLYSDDKKYYCNEPKTPIRWMALESILFRRYTHQSDVWSYGVTIWEMMSYGAEPYSTMRPQEVPDLLEKGERLPQPQICTIDVYMVMVKCWMIDENVRPTFKELASEFTRMARDPPRYLVIKEDCSQQDSSPDEPVQRSADLDDLDDVDVNLGDPLADEKEDDLSPANYYMAKSLNRYSRMDTHKAILNPSSVTGYLPMTSGVDNHTQAMWQSRSRLNSARTVSESSEGCGTGMEMEMGEDFPLAGSLKRRRHREDSAYVSQRDSMSGGPPETPSPEMEEEDQNGYVLPGGTPERDTLLFSSRAAPGRMGKSRSSELLDDPDDEEYEYMNKQVCLTPVSLRQGSQWLKPNKKRTSSMSSHVTASSCDTAVSMEVRGSYTRSKDNSDSEQQGSSEVEYEYMDIRGGEKLEGPPVRDPPPPPAPVRMSSKVEEEEDEYVEDSNYHYTNRQPKLRQALQDKKELNVEGTEADEYEDMDCFSAPPPGGNGVVYQNLQREENGAAGRTEQHQSVRAGVRVTEPAVGDRSFDNPGYWHSRMFLKPSAVPT</sequence>
<feature type="compositionally biased region" description="Pro residues" evidence="20">
    <location>
        <begin position="1282"/>
        <end position="1291"/>
    </location>
</feature>
<feature type="compositionally biased region" description="Low complexity" evidence="20">
    <location>
        <begin position="1224"/>
        <end position="1234"/>
    </location>
</feature>
<feature type="transmembrane region" description="Helical" evidence="21">
    <location>
        <begin position="657"/>
        <end position="679"/>
    </location>
</feature>
<dbReference type="InterPro" id="IPR001245">
    <property type="entry name" value="Ser-Thr/Tyr_kinase_cat_dom"/>
</dbReference>
<dbReference type="RefSeq" id="XP_039468262.1">
    <property type="nucleotide sequence ID" value="XM_039612328.1"/>
</dbReference>
<dbReference type="Pfam" id="PF14843">
    <property type="entry name" value="GF_recep_IV"/>
    <property type="match status" value="1"/>
</dbReference>
<evidence type="ECO:0000256" key="22">
    <source>
        <dbReference type="SAM" id="SignalP"/>
    </source>
</evidence>
<feature type="chain" id="PRO_5044315278" description="Receptor protein-tyrosine kinase" evidence="22">
    <location>
        <begin position="26"/>
        <end position="1413"/>
    </location>
</feature>
<dbReference type="CDD" id="cd12095">
    <property type="entry name" value="TM_ErbB3"/>
    <property type="match status" value="1"/>
</dbReference>
<dbReference type="InterPro" id="IPR016245">
    <property type="entry name" value="Tyr_kinase_EGF/ERB/XmrK_rcpt"/>
</dbReference>
<evidence type="ECO:0000313" key="25">
    <source>
        <dbReference type="Proteomes" id="UP000472276"/>
    </source>
</evidence>
<dbReference type="InterPro" id="IPR032778">
    <property type="entry name" value="GF_recep_IV"/>
</dbReference>
<evidence type="ECO:0000256" key="1">
    <source>
        <dbReference type="ARBA" id="ARBA00004479"/>
    </source>
</evidence>
<evidence type="ECO:0000256" key="15">
    <source>
        <dbReference type="ARBA" id="ARBA00023180"/>
    </source>
</evidence>
<keyword evidence="12 17" id="KW-0829">Tyrosine-protein kinase</keyword>
<keyword evidence="15" id="KW-0325">Glycoprotein</keyword>
<evidence type="ECO:0000256" key="4">
    <source>
        <dbReference type="ARBA" id="ARBA00022679"/>
    </source>
</evidence>
<dbReference type="GO" id="GO:0004714">
    <property type="term" value="F:transmembrane receptor protein tyrosine kinase activity"/>
    <property type="evidence" value="ECO:0007669"/>
    <property type="project" value="UniProtKB-EC"/>
</dbReference>
<dbReference type="FunFam" id="3.80.20.20:FF:000004">
    <property type="entry name" value="Receptor protein-tyrosine kinase"/>
    <property type="match status" value="1"/>
</dbReference>
<dbReference type="Gene3D" id="3.80.20.20">
    <property type="entry name" value="Receptor L-domain"/>
    <property type="match status" value="2"/>
</dbReference>
<dbReference type="EC" id="2.7.10.1" evidence="2 17"/>
<dbReference type="InterPro" id="IPR050122">
    <property type="entry name" value="RTK"/>
</dbReference>
<protein>
    <recommendedName>
        <fullName evidence="2 17">Receptor protein-tyrosine kinase</fullName>
        <ecNumber evidence="2 17">2.7.10.1</ecNumber>
    </recommendedName>
</protein>
<dbReference type="PROSITE" id="PS00107">
    <property type="entry name" value="PROTEIN_KINASE_ATP"/>
    <property type="match status" value="1"/>
</dbReference>
<evidence type="ECO:0000256" key="9">
    <source>
        <dbReference type="ARBA" id="ARBA00022840"/>
    </source>
</evidence>
<dbReference type="SMART" id="SM00261">
    <property type="entry name" value="FU"/>
    <property type="match status" value="4"/>
</dbReference>
<evidence type="ECO:0000256" key="13">
    <source>
        <dbReference type="ARBA" id="ARBA00023157"/>
    </source>
</evidence>
<dbReference type="Pfam" id="PF01030">
    <property type="entry name" value="Recep_L_domain"/>
    <property type="match status" value="2"/>
</dbReference>
<organism evidence="24 25">
    <name type="scientific">Oreochromis aureus</name>
    <name type="common">Israeli tilapia</name>
    <name type="synonym">Chromis aureus</name>
    <dbReference type="NCBI Taxonomy" id="47969"/>
    <lineage>
        <taxon>Eukaryota</taxon>
        <taxon>Metazoa</taxon>
        <taxon>Chordata</taxon>
        <taxon>Craniata</taxon>
        <taxon>Vertebrata</taxon>
        <taxon>Euteleostomi</taxon>
        <taxon>Actinopterygii</taxon>
        <taxon>Neopterygii</taxon>
        <taxon>Teleostei</taxon>
        <taxon>Neoteleostei</taxon>
        <taxon>Acanthomorphata</taxon>
        <taxon>Ovalentaria</taxon>
        <taxon>Cichlomorphae</taxon>
        <taxon>Cichliformes</taxon>
        <taxon>Cichlidae</taxon>
        <taxon>African cichlids</taxon>
        <taxon>Pseudocrenilabrinae</taxon>
        <taxon>Oreochromini</taxon>
        <taxon>Oreochromis</taxon>
    </lineage>
</organism>
<keyword evidence="5 21" id="KW-0812">Transmembrane</keyword>
<feature type="compositionally biased region" description="Basic and acidic residues" evidence="20">
    <location>
        <begin position="1269"/>
        <end position="1278"/>
    </location>
</feature>
<dbReference type="GO" id="GO:0008284">
    <property type="term" value="P:positive regulation of cell population proliferation"/>
    <property type="evidence" value="ECO:0007669"/>
    <property type="project" value="TreeGrafter"/>
</dbReference>
<evidence type="ECO:0000313" key="24">
    <source>
        <dbReference type="Ensembl" id="ENSOABP00000024900.2"/>
    </source>
</evidence>
<feature type="compositionally biased region" description="Low complexity" evidence="20">
    <location>
        <begin position="1093"/>
        <end position="1105"/>
    </location>
</feature>
<dbReference type="GO" id="GO:0043066">
    <property type="term" value="P:negative regulation of apoptotic process"/>
    <property type="evidence" value="ECO:0007669"/>
    <property type="project" value="TreeGrafter"/>
</dbReference>
<evidence type="ECO:0000256" key="20">
    <source>
        <dbReference type="SAM" id="MobiDB-lite"/>
    </source>
</evidence>
<evidence type="ECO:0000256" key="21">
    <source>
        <dbReference type="SAM" id="Phobius"/>
    </source>
</evidence>
<keyword evidence="13" id="KW-1015">Disulfide bond</keyword>
<dbReference type="PROSITE" id="PS50011">
    <property type="entry name" value="PROTEIN_KINASE_DOM"/>
    <property type="match status" value="1"/>
</dbReference>
<dbReference type="InterPro" id="IPR036941">
    <property type="entry name" value="Rcpt_L-dom_sf"/>
</dbReference>
<evidence type="ECO:0000256" key="8">
    <source>
        <dbReference type="ARBA" id="ARBA00022777"/>
    </source>
</evidence>
<evidence type="ECO:0000256" key="17">
    <source>
        <dbReference type="PIRNR" id="PIRNR000619"/>
    </source>
</evidence>
<dbReference type="GO" id="GO:0007169">
    <property type="term" value="P:cell surface receptor protein tyrosine kinase signaling pathway"/>
    <property type="evidence" value="ECO:0007669"/>
    <property type="project" value="UniProtKB-UniRule"/>
</dbReference>
<evidence type="ECO:0000259" key="23">
    <source>
        <dbReference type="PROSITE" id="PS50011"/>
    </source>
</evidence>
<dbReference type="InterPro" id="IPR006211">
    <property type="entry name" value="Furin-like_Cys-rich_dom"/>
</dbReference>
<reference evidence="24" key="2">
    <citation type="submission" date="2025-09" db="UniProtKB">
        <authorList>
            <consortium name="Ensembl"/>
        </authorList>
    </citation>
    <scope>IDENTIFICATION</scope>
</reference>
<gene>
    <name evidence="24" type="primary">LOC116333795</name>
</gene>